<dbReference type="AlphaFoldDB" id="A0A4Y2VW42"/>
<protein>
    <submittedName>
        <fullName evidence="2">Uncharacterized protein</fullName>
    </submittedName>
</protein>
<feature type="region of interest" description="Disordered" evidence="1">
    <location>
        <begin position="46"/>
        <end position="85"/>
    </location>
</feature>
<accession>A0A4Y2VW42</accession>
<sequence length="116" mass="13582">MPDIAEKFKLKPSIDIFIFQRYHRYLEKVPEGYEEMMVHFRRRGKGKKSFHLHSEPPTTPDPPASLGDPPSVLEIDPPGSSNRWRRCSTRLPPLFFQWDGAPRVVRPLRTGLRETR</sequence>
<evidence type="ECO:0000313" key="3">
    <source>
        <dbReference type="Proteomes" id="UP000499080"/>
    </source>
</evidence>
<name>A0A4Y2VW42_ARAVE</name>
<evidence type="ECO:0000256" key="1">
    <source>
        <dbReference type="SAM" id="MobiDB-lite"/>
    </source>
</evidence>
<reference evidence="2 3" key="1">
    <citation type="journal article" date="2019" name="Sci. Rep.">
        <title>Orb-weaving spider Araneus ventricosus genome elucidates the spidroin gene catalogue.</title>
        <authorList>
            <person name="Kono N."/>
            <person name="Nakamura H."/>
            <person name="Ohtoshi R."/>
            <person name="Moran D.A.P."/>
            <person name="Shinohara A."/>
            <person name="Yoshida Y."/>
            <person name="Fujiwara M."/>
            <person name="Mori M."/>
            <person name="Tomita M."/>
            <person name="Arakawa K."/>
        </authorList>
    </citation>
    <scope>NUCLEOTIDE SEQUENCE [LARGE SCALE GENOMIC DNA]</scope>
</reference>
<dbReference type="Proteomes" id="UP000499080">
    <property type="component" value="Unassembled WGS sequence"/>
</dbReference>
<keyword evidence="3" id="KW-1185">Reference proteome</keyword>
<gene>
    <name evidence="2" type="ORF">AVEN_107604_1</name>
</gene>
<proteinExistence type="predicted"/>
<dbReference type="EMBL" id="BGPR01052078">
    <property type="protein sequence ID" value="GBO28952.1"/>
    <property type="molecule type" value="Genomic_DNA"/>
</dbReference>
<organism evidence="2 3">
    <name type="scientific">Araneus ventricosus</name>
    <name type="common">Orbweaver spider</name>
    <name type="synonym">Epeira ventricosa</name>
    <dbReference type="NCBI Taxonomy" id="182803"/>
    <lineage>
        <taxon>Eukaryota</taxon>
        <taxon>Metazoa</taxon>
        <taxon>Ecdysozoa</taxon>
        <taxon>Arthropoda</taxon>
        <taxon>Chelicerata</taxon>
        <taxon>Arachnida</taxon>
        <taxon>Araneae</taxon>
        <taxon>Araneomorphae</taxon>
        <taxon>Entelegynae</taxon>
        <taxon>Araneoidea</taxon>
        <taxon>Araneidae</taxon>
        <taxon>Araneus</taxon>
    </lineage>
</organism>
<evidence type="ECO:0000313" key="2">
    <source>
        <dbReference type="EMBL" id="GBO28952.1"/>
    </source>
</evidence>
<comment type="caution">
    <text evidence="2">The sequence shown here is derived from an EMBL/GenBank/DDBJ whole genome shotgun (WGS) entry which is preliminary data.</text>
</comment>